<dbReference type="GO" id="GO:0003918">
    <property type="term" value="F:DNA topoisomerase type II (double strand cut, ATP-hydrolyzing) activity"/>
    <property type="evidence" value="ECO:0007669"/>
    <property type="project" value="InterPro"/>
</dbReference>
<dbReference type="SUPFAM" id="SSF56719">
    <property type="entry name" value="Type II DNA topoisomerase"/>
    <property type="match status" value="1"/>
</dbReference>
<evidence type="ECO:0000256" key="5">
    <source>
        <dbReference type="PROSITE-ProRule" id="PRU01384"/>
    </source>
</evidence>
<dbReference type="Gene3D" id="3.30.1360.40">
    <property type="match status" value="1"/>
</dbReference>
<dbReference type="InterPro" id="IPR002205">
    <property type="entry name" value="Topo_IIA_dom_A"/>
</dbReference>
<feature type="domain" description="Topo IIA-type catalytic" evidence="6">
    <location>
        <begin position="139"/>
        <end position="382"/>
    </location>
</feature>
<dbReference type="Gene3D" id="3.90.199.10">
    <property type="entry name" value="Topoisomerase II, domain 5"/>
    <property type="match status" value="2"/>
</dbReference>
<dbReference type="InterPro" id="IPR013758">
    <property type="entry name" value="Topo_IIA_A/C_ab"/>
</dbReference>
<proteinExistence type="inferred from homology"/>
<name>A0A9N9FXT3_9GLOM</name>
<keyword evidence="8" id="KW-1185">Reference proteome</keyword>
<dbReference type="OrthoDB" id="2446002at2759"/>
<gene>
    <name evidence="7" type="ORF">AGERDE_LOCUS7344</name>
</gene>
<dbReference type="InterPro" id="IPR050220">
    <property type="entry name" value="Type_II_DNA_Topoisomerases"/>
</dbReference>
<evidence type="ECO:0000259" key="6">
    <source>
        <dbReference type="PROSITE" id="PS52040"/>
    </source>
</evidence>
<dbReference type="Pfam" id="PF00986">
    <property type="entry name" value="DNA_gyraseB_C"/>
    <property type="match status" value="1"/>
</dbReference>
<evidence type="ECO:0000256" key="4">
    <source>
        <dbReference type="ARBA" id="ARBA00023235"/>
    </source>
</evidence>
<organism evidence="7 8">
    <name type="scientific">Ambispora gerdemannii</name>
    <dbReference type="NCBI Taxonomy" id="144530"/>
    <lineage>
        <taxon>Eukaryota</taxon>
        <taxon>Fungi</taxon>
        <taxon>Fungi incertae sedis</taxon>
        <taxon>Mucoromycota</taxon>
        <taxon>Glomeromycotina</taxon>
        <taxon>Glomeromycetes</taxon>
        <taxon>Archaeosporales</taxon>
        <taxon>Ambisporaceae</taxon>
        <taxon>Ambispora</taxon>
    </lineage>
</organism>
<keyword evidence="3 5" id="KW-0238">DNA-binding</keyword>
<evidence type="ECO:0000256" key="3">
    <source>
        <dbReference type="ARBA" id="ARBA00023125"/>
    </source>
</evidence>
<dbReference type="PANTHER" id="PTHR43493:SF5">
    <property type="entry name" value="DNA GYRASE SUBUNIT A, CHLOROPLASTIC_MITOCHONDRIAL"/>
    <property type="match status" value="1"/>
</dbReference>
<dbReference type="Pfam" id="PF00521">
    <property type="entry name" value="DNA_topoisoIV"/>
    <property type="match status" value="2"/>
</dbReference>
<dbReference type="SMART" id="SM00434">
    <property type="entry name" value="TOP4c"/>
    <property type="match status" value="1"/>
</dbReference>
<comment type="caution">
    <text evidence="7">The sequence shown here is derived from an EMBL/GenBank/DDBJ whole genome shotgun (WGS) entry which is preliminary data.</text>
</comment>
<evidence type="ECO:0000313" key="8">
    <source>
        <dbReference type="Proteomes" id="UP000789831"/>
    </source>
</evidence>
<sequence length="382" mass="43642">EHRLYLAVTPLYRLQTKKETKYFYTDQELEDYQQQIKGTVGRLQRFKGLGEMNPQQLRETTMAVKKRCLHELLLPNPPSIRDIIEDLMGPKSEPRKRRLESGEHKNAQLTVVDNKVDVGQALLVKFLEYAYAVVEDRALPQLYDGLKPVQRRILYTLYELGLFPNKAHRKAAKVVGDVIGKYHPHGDQSVYQAMVKMAQDFHYRYPLIDGQDLAFETVEWIDNYDENEQEPKILPASLNLLLNGSSGIAVGMSTNIPPHNLGEVVEATINLIREPEISLEQLITYLPAPDFPTGGQILEQEKLHSIYEKGEGTIYIRAKAEITSSKLEKETKLDGLTKPKKDLIHVTELPYKVNKAKLVEHISRIIKDKKIDGLRNVADYSS</sequence>
<dbReference type="EMBL" id="CAJVPL010001326">
    <property type="protein sequence ID" value="CAG8565025.1"/>
    <property type="molecule type" value="Genomic_DNA"/>
</dbReference>
<dbReference type="GO" id="GO:0009330">
    <property type="term" value="C:DNA topoisomerase type II (double strand cut, ATP-hydrolyzing) complex"/>
    <property type="evidence" value="ECO:0007669"/>
    <property type="project" value="TreeGrafter"/>
</dbReference>
<feature type="non-terminal residue" evidence="7">
    <location>
        <position position="1"/>
    </location>
</feature>
<dbReference type="PRINTS" id="PR00418">
    <property type="entry name" value="TPI2FAMILY"/>
</dbReference>
<keyword evidence="2" id="KW-0799">Topoisomerase</keyword>
<evidence type="ECO:0000313" key="7">
    <source>
        <dbReference type="EMBL" id="CAG8565025.1"/>
    </source>
</evidence>
<keyword evidence="4" id="KW-0413">Isomerase</keyword>
<reference evidence="7" key="1">
    <citation type="submission" date="2021-06" db="EMBL/GenBank/DDBJ databases">
        <authorList>
            <person name="Kallberg Y."/>
            <person name="Tangrot J."/>
            <person name="Rosling A."/>
        </authorList>
    </citation>
    <scope>NUCLEOTIDE SEQUENCE</scope>
    <source>
        <strain evidence="7">MT106</strain>
    </source>
</reference>
<evidence type="ECO:0000256" key="1">
    <source>
        <dbReference type="ARBA" id="ARBA00008263"/>
    </source>
</evidence>
<dbReference type="PROSITE" id="PS52040">
    <property type="entry name" value="TOPO_IIA"/>
    <property type="match status" value="1"/>
</dbReference>
<dbReference type="GO" id="GO:0005524">
    <property type="term" value="F:ATP binding"/>
    <property type="evidence" value="ECO:0007669"/>
    <property type="project" value="InterPro"/>
</dbReference>
<dbReference type="InterPro" id="IPR013760">
    <property type="entry name" value="Topo_IIA-like_dom_sf"/>
</dbReference>
<protein>
    <submittedName>
        <fullName evidence="7">8779_t:CDS:1</fullName>
    </submittedName>
</protein>
<dbReference type="Gene3D" id="3.40.50.670">
    <property type="match status" value="1"/>
</dbReference>
<dbReference type="InterPro" id="IPR002288">
    <property type="entry name" value="DNA_gyrase_B_C"/>
</dbReference>
<dbReference type="GO" id="GO:0006265">
    <property type="term" value="P:DNA topological change"/>
    <property type="evidence" value="ECO:0007669"/>
    <property type="project" value="InterPro"/>
</dbReference>
<evidence type="ECO:0000256" key="2">
    <source>
        <dbReference type="ARBA" id="ARBA00023029"/>
    </source>
</evidence>
<dbReference type="Proteomes" id="UP000789831">
    <property type="component" value="Unassembled WGS sequence"/>
</dbReference>
<dbReference type="InterPro" id="IPR013759">
    <property type="entry name" value="Topo_IIA_B_C"/>
</dbReference>
<dbReference type="AlphaFoldDB" id="A0A9N9FXT3"/>
<dbReference type="GO" id="GO:0003677">
    <property type="term" value="F:DNA binding"/>
    <property type="evidence" value="ECO:0007669"/>
    <property type="project" value="UniProtKB-UniRule"/>
</dbReference>
<accession>A0A9N9FXT3</accession>
<comment type="similarity">
    <text evidence="1">Belongs to the type II topoisomerase GyrA/ParC subunit family.</text>
</comment>
<comment type="caution">
    <text evidence="5">Lacks conserved residue(s) required for the propagation of feature annotation.</text>
</comment>
<dbReference type="PANTHER" id="PTHR43493">
    <property type="entry name" value="DNA GYRASE/TOPOISOMERASE SUBUNIT A"/>
    <property type="match status" value="1"/>
</dbReference>